<dbReference type="RefSeq" id="WP_076837434.1">
    <property type="nucleotide sequence ID" value="NZ_CP019434.1"/>
</dbReference>
<dbReference type="CDD" id="cd03789">
    <property type="entry name" value="GT9_LPS_heptosyltransferase"/>
    <property type="match status" value="1"/>
</dbReference>
<dbReference type="GO" id="GO:0009244">
    <property type="term" value="P:lipopolysaccharide core region biosynthetic process"/>
    <property type="evidence" value="ECO:0007669"/>
    <property type="project" value="TreeGrafter"/>
</dbReference>
<dbReference type="Pfam" id="PF01075">
    <property type="entry name" value="Glyco_transf_9"/>
    <property type="match status" value="1"/>
</dbReference>
<keyword evidence="2 3" id="KW-0808">Transferase</keyword>
<dbReference type="Gene3D" id="3.40.50.2000">
    <property type="entry name" value="Glycogen Phosphorylase B"/>
    <property type="match status" value="2"/>
</dbReference>
<organism evidence="3 4">
    <name type="scientific">Acidihalobacter ferrooxydans</name>
    <dbReference type="NCBI Taxonomy" id="1765967"/>
    <lineage>
        <taxon>Bacteria</taxon>
        <taxon>Pseudomonadati</taxon>
        <taxon>Pseudomonadota</taxon>
        <taxon>Gammaproteobacteria</taxon>
        <taxon>Chromatiales</taxon>
        <taxon>Ectothiorhodospiraceae</taxon>
        <taxon>Acidihalobacter</taxon>
    </lineage>
</organism>
<dbReference type="Proteomes" id="UP000243807">
    <property type="component" value="Chromosome"/>
</dbReference>
<dbReference type="InterPro" id="IPR011916">
    <property type="entry name" value="LipoPS_heptosylTferase-III"/>
</dbReference>
<dbReference type="AlphaFoldDB" id="A0A1P8UJ02"/>
<evidence type="ECO:0000256" key="2">
    <source>
        <dbReference type="ARBA" id="ARBA00022679"/>
    </source>
</evidence>
<proteinExistence type="predicted"/>
<dbReference type="GO" id="GO:0005829">
    <property type="term" value="C:cytosol"/>
    <property type="evidence" value="ECO:0007669"/>
    <property type="project" value="TreeGrafter"/>
</dbReference>
<dbReference type="SUPFAM" id="SSF53756">
    <property type="entry name" value="UDP-Glycosyltransferase/glycogen phosphorylase"/>
    <property type="match status" value="1"/>
</dbReference>
<reference evidence="3 4" key="1">
    <citation type="submission" date="2017-01" db="EMBL/GenBank/DDBJ databases">
        <title>Draft sequence of Acidihalobacter ferrooxidans strain DSM 14175 (strain V8).</title>
        <authorList>
            <person name="Khaleque H.N."/>
            <person name="Ramsay J.P."/>
            <person name="Murphy R.J.T."/>
            <person name="Kaksonen A.H."/>
            <person name="Boxall N.J."/>
            <person name="Watkin E.L.J."/>
        </authorList>
    </citation>
    <scope>NUCLEOTIDE SEQUENCE [LARGE SCALE GENOMIC DNA]</scope>
    <source>
        <strain evidence="3 4">V8</strain>
    </source>
</reference>
<name>A0A1P8UJ02_9GAMM</name>
<dbReference type="PANTHER" id="PTHR30160:SF1">
    <property type="entry name" value="LIPOPOLYSACCHARIDE 1,2-N-ACETYLGLUCOSAMINETRANSFERASE-RELATED"/>
    <property type="match status" value="1"/>
</dbReference>
<dbReference type="NCBIfam" id="TIGR02201">
    <property type="entry name" value="heptsyl_trn_III"/>
    <property type="match status" value="1"/>
</dbReference>
<evidence type="ECO:0000313" key="3">
    <source>
        <dbReference type="EMBL" id="APZ43808.1"/>
    </source>
</evidence>
<dbReference type="EMBL" id="CP019434">
    <property type="protein sequence ID" value="APZ43808.1"/>
    <property type="molecule type" value="Genomic_DNA"/>
</dbReference>
<accession>A0A1P8UJ02</accession>
<evidence type="ECO:0000313" key="4">
    <source>
        <dbReference type="Proteomes" id="UP000243807"/>
    </source>
</evidence>
<gene>
    <name evidence="3" type="ORF">BW247_12515</name>
</gene>
<evidence type="ECO:0000256" key="1">
    <source>
        <dbReference type="ARBA" id="ARBA00022676"/>
    </source>
</evidence>
<dbReference type="InterPro" id="IPR051199">
    <property type="entry name" value="LPS_LOS_Heptosyltrfase"/>
</dbReference>
<dbReference type="GO" id="GO:0008713">
    <property type="term" value="F:ADP-heptose-lipopolysaccharide heptosyltransferase activity"/>
    <property type="evidence" value="ECO:0007669"/>
    <property type="project" value="TreeGrafter"/>
</dbReference>
<keyword evidence="1" id="KW-0328">Glycosyltransferase</keyword>
<dbReference type="STRING" id="1765967.BW247_12515"/>
<sequence>MNILVIKFRNIGDVLLTAPLITALHTAGHRVSALVKSGTEAMLEGHPQLDDVLVYPMRSQGEGRLAYLRRELAFYRQLRARRFDLAINTTEGDRGVIAAFLSGAQRRRGPFTPGRDNRWRRYLLTETVNPRDTHLRHTVLRNLDLGHPDAANIPIAVTLHINDADRDTVRRLLDAQGYDSARPLVHIHPTSRWFFKCWTEDGMAATIDYLIANGAQVALSCAPDGHERAKLDAILARCRQRPFDLGGRLTLKQTAALSAIAAVFFGVDTAPMHMAAAVGTPVVAIFGPSGAFDWGPWPNGWRSDANPYPARNGVQSAGAHLVIQQSWDCAPCGQAGCNNSKRSDCLERTGTTQVIAALDAALARSHVR</sequence>
<dbReference type="PANTHER" id="PTHR30160">
    <property type="entry name" value="TETRAACYLDISACCHARIDE 4'-KINASE-RELATED"/>
    <property type="match status" value="1"/>
</dbReference>
<keyword evidence="4" id="KW-1185">Reference proteome</keyword>
<dbReference type="OrthoDB" id="9781892at2"/>
<dbReference type="KEGG" id="afy:BW247_12515"/>
<protein>
    <submittedName>
        <fullName evidence="3">Putative lipopolysaccharide heptosyltransferase III</fullName>
    </submittedName>
</protein>
<dbReference type="InterPro" id="IPR002201">
    <property type="entry name" value="Glyco_trans_9"/>
</dbReference>